<dbReference type="Gene3D" id="3.40.640.10">
    <property type="entry name" value="Type I PLP-dependent aspartate aminotransferase-like (Major domain)"/>
    <property type="match status" value="2"/>
</dbReference>
<evidence type="ECO:0000256" key="1">
    <source>
        <dbReference type="ARBA" id="ARBA00022898"/>
    </source>
</evidence>
<dbReference type="PANTHER" id="PTHR43092">
    <property type="entry name" value="L-CYSTEINE DESULFHYDRASE"/>
    <property type="match status" value="1"/>
</dbReference>
<organism evidence="4 5">
    <name type="scientific">Lentinus brumalis</name>
    <dbReference type="NCBI Taxonomy" id="2498619"/>
    <lineage>
        <taxon>Eukaryota</taxon>
        <taxon>Fungi</taxon>
        <taxon>Dikarya</taxon>
        <taxon>Basidiomycota</taxon>
        <taxon>Agaricomycotina</taxon>
        <taxon>Agaricomycetes</taxon>
        <taxon>Polyporales</taxon>
        <taxon>Polyporaceae</taxon>
        <taxon>Lentinus</taxon>
    </lineage>
</organism>
<sequence>MLGWFTRYFTGTDSIAVPPTPSRKRIAPGPGESYDVSRRPPPFGHPLKHYFALDDKYVNLNHGSYGSIPLPVIYAANQLAYEIDANPDVFNRVAYKPRLAKSREAVAKLIGADTGEVVLVPNATHALNTILRNFEWREGDLIIGATTTYGAVSNTIRYLTDRSEQPRPKMLTIVYNFPLTHAEVLELFRAKIREAKQQYADTQFTDVPPLSEGYDRDPAEKKNKIVAVIDSITSNPGVLLPWKDMCSIAREEGVWTVIDAAHSIGQEQHINLSDTKPDFWLSNCHKWLFAKRGCAVLYVPKRNQYIIKSSLPTSHQYVSPNSPKYKELGTNFVMQHEWTGTTDETPYITVPTAIAFREWLGGEQAIYDYCHKLAMDGARRLAEIMGTKLLDESGVLVATMSNVYLPLPVEKAPGEIYSPEVLANISMFMMNKLLFEYNTYAGHFFHNGAWMCRCSAQVFNDMSDFEYVGKVFNTICEEVKDTILSNMHGKQLGHLRPSSPDEEDWVIVTY</sequence>
<keyword evidence="4" id="KW-0808">Transferase</keyword>
<feature type="domain" description="Aminotransferase class V" evidence="3">
    <location>
        <begin position="69"/>
        <end position="159"/>
    </location>
</feature>
<keyword evidence="1" id="KW-0663">Pyridoxal phosphate</keyword>
<dbReference type="GO" id="GO:0016740">
    <property type="term" value="F:transferase activity"/>
    <property type="evidence" value="ECO:0007669"/>
    <property type="project" value="UniProtKB-KW"/>
</dbReference>
<feature type="region of interest" description="Disordered" evidence="2">
    <location>
        <begin position="19"/>
        <end position="38"/>
    </location>
</feature>
<dbReference type="InterPro" id="IPR000192">
    <property type="entry name" value="Aminotrans_V_dom"/>
</dbReference>
<dbReference type="Proteomes" id="UP000256964">
    <property type="component" value="Unassembled WGS sequence"/>
</dbReference>
<keyword evidence="5" id="KW-1185">Reference proteome</keyword>
<dbReference type="Gene3D" id="3.90.1150.10">
    <property type="entry name" value="Aspartate Aminotransferase, domain 1"/>
    <property type="match status" value="2"/>
</dbReference>
<dbReference type="SUPFAM" id="SSF53383">
    <property type="entry name" value="PLP-dependent transferases"/>
    <property type="match status" value="1"/>
</dbReference>
<accession>A0A371DY23</accession>
<evidence type="ECO:0000256" key="2">
    <source>
        <dbReference type="SAM" id="MobiDB-lite"/>
    </source>
</evidence>
<evidence type="ECO:0000313" key="4">
    <source>
        <dbReference type="EMBL" id="RDX57398.1"/>
    </source>
</evidence>
<name>A0A371DY23_9APHY</name>
<protein>
    <submittedName>
        <fullName evidence="4">PLP-dependent transferase</fullName>
    </submittedName>
</protein>
<evidence type="ECO:0000313" key="5">
    <source>
        <dbReference type="Proteomes" id="UP000256964"/>
    </source>
</evidence>
<dbReference type="Pfam" id="PF00266">
    <property type="entry name" value="Aminotran_5"/>
    <property type="match status" value="2"/>
</dbReference>
<dbReference type="InterPro" id="IPR015424">
    <property type="entry name" value="PyrdxlP-dep_Trfase"/>
</dbReference>
<reference evidence="4 5" key="1">
    <citation type="journal article" date="2018" name="Biotechnol. Biofuels">
        <title>Integrative visual omics of the white-rot fungus Polyporus brumalis exposes the biotechnological potential of its oxidative enzymes for delignifying raw plant biomass.</title>
        <authorList>
            <person name="Miyauchi S."/>
            <person name="Rancon A."/>
            <person name="Drula E."/>
            <person name="Hage H."/>
            <person name="Chaduli D."/>
            <person name="Favel A."/>
            <person name="Grisel S."/>
            <person name="Henrissat B."/>
            <person name="Herpoel-Gimbert I."/>
            <person name="Ruiz-Duenas F.J."/>
            <person name="Chevret D."/>
            <person name="Hainaut M."/>
            <person name="Lin J."/>
            <person name="Wang M."/>
            <person name="Pangilinan J."/>
            <person name="Lipzen A."/>
            <person name="Lesage-Meessen L."/>
            <person name="Navarro D."/>
            <person name="Riley R."/>
            <person name="Grigoriev I.V."/>
            <person name="Zhou S."/>
            <person name="Raouche S."/>
            <person name="Rosso M.N."/>
        </authorList>
    </citation>
    <scope>NUCLEOTIDE SEQUENCE [LARGE SCALE GENOMIC DNA]</scope>
    <source>
        <strain evidence="4 5">BRFM 1820</strain>
    </source>
</reference>
<dbReference type="STRING" id="139420.A0A371DY23"/>
<dbReference type="EMBL" id="KZ857379">
    <property type="protein sequence ID" value="RDX57398.1"/>
    <property type="molecule type" value="Genomic_DNA"/>
</dbReference>
<dbReference type="InterPro" id="IPR015421">
    <property type="entry name" value="PyrdxlP-dep_Trfase_major"/>
</dbReference>
<dbReference type="AlphaFoldDB" id="A0A371DY23"/>
<evidence type="ECO:0000259" key="3">
    <source>
        <dbReference type="Pfam" id="PF00266"/>
    </source>
</evidence>
<dbReference type="OrthoDB" id="5978656at2759"/>
<proteinExistence type="predicted"/>
<feature type="domain" description="Aminotransferase class V" evidence="3">
    <location>
        <begin position="222"/>
        <end position="391"/>
    </location>
</feature>
<dbReference type="InterPro" id="IPR015422">
    <property type="entry name" value="PyrdxlP-dep_Trfase_small"/>
</dbReference>
<gene>
    <name evidence="4" type="ORF">OH76DRAFT_1395199</name>
</gene>
<dbReference type="PANTHER" id="PTHR43092:SF2">
    <property type="entry name" value="HERCYNYLCYSTEINE SULFOXIDE LYASE"/>
    <property type="match status" value="1"/>
</dbReference>